<protein>
    <submittedName>
        <fullName evidence="1">Uncharacterized protein</fullName>
    </submittedName>
</protein>
<name>A0A151X663_9HYME</name>
<evidence type="ECO:0000313" key="1">
    <source>
        <dbReference type="EMBL" id="KYQ55876.1"/>
    </source>
</evidence>
<dbReference type="AlphaFoldDB" id="A0A151X663"/>
<organism evidence="1 2">
    <name type="scientific">Mycetomoellerius zeteki</name>
    <dbReference type="NCBI Taxonomy" id="64791"/>
    <lineage>
        <taxon>Eukaryota</taxon>
        <taxon>Metazoa</taxon>
        <taxon>Ecdysozoa</taxon>
        <taxon>Arthropoda</taxon>
        <taxon>Hexapoda</taxon>
        <taxon>Insecta</taxon>
        <taxon>Pterygota</taxon>
        <taxon>Neoptera</taxon>
        <taxon>Endopterygota</taxon>
        <taxon>Hymenoptera</taxon>
        <taxon>Apocrita</taxon>
        <taxon>Aculeata</taxon>
        <taxon>Formicoidea</taxon>
        <taxon>Formicidae</taxon>
        <taxon>Myrmicinae</taxon>
        <taxon>Mycetomoellerius</taxon>
    </lineage>
</organism>
<evidence type="ECO:0000313" key="2">
    <source>
        <dbReference type="Proteomes" id="UP000075809"/>
    </source>
</evidence>
<gene>
    <name evidence="1" type="ORF">ALC60_05158</name>
</gene>
<reference evidence="1 2" key="1">
    <citation type="submission" date="2015-09" db="EMBL/GenBank/DDBJ databases">
        <title>Trachymyrmex zeteki WGS genome.</title>
        <authorList>
            <person name="Nygaard S."/>
            <person name="Hu H."/>
            <person name="Boomsma J."/>
            <person name="Zhang G."/>
        </authorList>
    </citation>
    <scope>NUCLEOTIDE SEQUENCE [LARGE SCALE GENOMIC DNA]</scope>
    <source>
        <strain evidence="1">Tzet28-1</strain>
        <tissue evidence="1">Whole body</tissue>
    </source>
</reference>
<accession>A0A151X663</accession>
<keyword evidence="2" id="KW-1185">Reference proteome</keyword>
<proteinExistence type="predicted"/>
<sequence>MTTTCPSWPGVWNWRTECAKKDQNVASLDEDESFCEVRRKYDRIPFPSKYFKISSCAICAASCNGLFMSLLVTSTLNASMLNPSHRYLTMFIFPSRAATCNAVSPDVT</sequence>
<dbReference type="Proteomes" id="UP000075809">
    <property type="component" value="Unassembled WGS sequence"/>
</dbReference>
<dbReference type="EMBL" id="KQ982482">
    <property type="protein sequence ID" value="KYQ55876.1"/>
    <property type="molecule type" value="Genomic_DNA"/>
</dbReference>